<dbReference type="OrthoDB" id="3354195at2759"/>
<dbReference type="EMBL" id="LFRF01000021">
    <property type="protein sequence ID" value="KND89009.1"/>
    <property type="molecule type" value="Genomic_DNA"/>
</dbReference>
<gene>
    <name evidence="2" type="ORF">TOPH_06237</name>
</gene>
<evidence type="ECO:0000313" key="3">
    <source>
        <dbReference type="Proteomes" id="UP000036947"/>
    </source>
</evidence>
<keyword evidence="3" id="KW-1185">Reference proteome</keyword>
<name>A0A0L0N4T5_TOLOC</name>
<sequence length="130" mass="13087">MRFTFVTIIAALAGSALSAPTSVAKRSLVNQVGSVVEGLEKGLPVSQIENALGGLPLADKLLSLAQGDNLTGLDLTAIGEALAMVTQGTPIDAVNSFLNATTSGVVSNLEKTLDVGNIGDIVQGLVSGIL</sequence>
<proteinExistence type="predicted"/>
<dbReference type="Proteomes" id="UP000036947">
    <property type="component" value="Unassembled WGS sequence"/>
</dbReference>
<evidence type="ECO:0000313" key="2">
    <source>
        <dbReference type="EMBL" id="KND89009.1"/>
    </source>
</evidence>
<feature type="chain" id="PRO_5005544645" evidence="1">
    <location>
        <begin position="19"/>
        <end position="130"/>
    </location>
</feature>
<comment type="caution">
    <text evidence="2">The sequence shown here is derived from an EMBL/GenBank/DDBJ whole genome shotgun (WGS) entry which is preliminary data.</text>
</comment>
<accession>A0A0L0N4T5</accession>
<feature type="signal peptide" evidence="1">
    <location>
        <begin position="1"/>
        <end position="18"/>
    </location>
</feature>
<evidence type="ECO:0000256" key="1">
    <source>
        <dbReference type="SAM" id="SignalP"/>
    </source>
</evidence>
<protein>
    <submittedName>
        <fullName evidence="2">Uncharacterized protein</fullName>
    </submittedName>
</protein>
<organism evidence="2 3">
    <name type="scientific">Tolypocladium ophioglossoides (strain CBS 100239)</name>
    <name type="common">Snaketongue truffleclub</name>
    <name type="synonym">Elaphocordyceps ophioglossoides</name>
    <dbReference type="NCBI Taxonomy" id="1163406"/>
    <lineage>
        <taxon>Eukaryota</taxon>
        <taxon>Fungi</taxon>
        <taxon>Dikarya</taxon>
        <taxon>Ascomycota</taxon>
        <taxon>Pezizomycotina</taxon>
        <taxon>Sordariomycetes</taxon>
        <taxon>Hypocreomycetidae</taxon>
        <taxon>Hypocreales</taxon>
        <taxon>Ophiocordycipitaceae</taxon>
        <taxon>Tolypocladium</taxon>
    </lineage>
</organism>
<keyword evidence="1" id="KW-0732">Signal</keyword>
<dbReference type="AlphaFoldDB" id="A0A0L0N4T5"/>
<reference evidence="2 3" key="1">
    <citation type="journal article" date="2015" name="BMC Genomics">
        <title>The genome of the truffle-parasite Tolypocladium ophioglossoides and the evolution of antifungal peptaibiotics.</title>
        <authorList>
            <person name="Quandt C.A."/>
            <person name="Bushley K.E."/>
            <person name="Spatafora J.W."/>
        </authorList>
    </citation>
    <scope>NUCLEOTIDE SEQUENCE [LARGE SCALE GENOMIC DNA]</scope>
    <source>
        <strain evidence="2 3">CBS 100239</strain>
    </source>
</reference>